<keyword evidence="2" id="KW-0472">Membrane</keyword>
<keyword evidence="2" id="KW-0812">Transmembrane</keyword>
<evidence type="ECO:0000256" key="1">
    <source>
        <dbReference type="SAM" id="MobiDB-lite"/>
    </source>
</evidence>
<sequence>MPDDGRTTGRQPQPGGGYNFRAGGRRNAVPPELLEARSRRHSEWLLPAAVILAGVLVVVAIGFIVSRSIRNDEPAAVAPVQPPALGEFPATPGNQFPIPLASDSASPSPSPPPSSPSPSASRTTQPSRKERPSESPGSVSIARTGISRNVDLTAEGSRDWVHWGEQSTFSLERKSDGAFQILEGAPTAPRFRHGLSPQRFSWTGGAPVDHSDGTPTGIRTCDKGNGFTISAPATTSTRTLKIYAGARGARGKLTAKLSVGGASATSTFTEQSNNLATTAFVITYKAPKNGKINLSWITDASFDDDCGGVALEAATLR</sequence>
<comment type="caution">
    <text evidence="3">The sequence shown here is derived from an EMBL/GenBank/DDBJ whole genome shotgun (WGS) entry which is preliminary data.</text>
</comment>
<reference evidence="3" key="1">
    <citation type="submission" date="2021-03" db="EMBL/GenBank/DDBJ databases">
        <title>Whole genome shotgun sequence of Actinoplanes consettensis NBRC 14913.</title>
        <authorList>
            <person name="Komaki H."/>
            <person name="Tamura T."/>
        </authorList>
    </citation>
    <scope>NUCLEOTIDE SEQUENCE</scope>
    <source>
        <strain evidence="3">NBRC 14913</strain>
    </source>
</reference>
<feature type="region of interest" description="Disordered" evidence="1">
    <location>
        <begin position="86"/>
        <end position="147"/>
    </location>
</feature>
<feature type="region of interest" description="Disordered" evidence="1">
    <location>
        <begin position="1"/>
        <end position="25"/>
    </location>
</feature>
<evidence type="ECO:0000256" key="2">
    <source>
        <dbReference type="SAM" id="Phobius"/>
    </source>
</evidence>
<protein>
    <submittedName>
        <fullName evidence="3">Uncharacterized protein</fullName>
    </submittedName>
</protein>
<name>A0A919VQB5_9ACTN</name>
<dbReference type="AlphaFoldDB" id="A0A919VQB5"/>
<gene>
    <name evidence="3" type="ORF">Aco04nite_41810</name>
</gene>
<proteinExistence type="predicted"/>
<dbReference type="Proteomes" id="UP000680865">
    <property type="component" value="Unassembled WGS sequence"/>
</dbReference>
<accession>A0A919VQB5</accession>
<evidence type="ECO:0000313" key="3">
    <source>
        <dbReference type="EMBL" id="GIM74739.1"/>
    </source>
</evidence>
<organism evidence="3 4">
    <name type="scientific">Winogradskya consettensis</name>
    <dbReference type="NCBI Taxonomy" id="113560"/>
    <lineage>
        <taxon>Bacteria</taxon>
        <taxon>Bacillati</taxon>
        <taxon>Actinomycetota</taxon>
        <taxon>Actinomycetes</taxon>
        <taxon>Micromonosporales</taxon>
        <taxon>Micromonosporaceae</taxon>
        <taxon>Winogradskya</taxon>
    </lineage>
</organism>
<keyword evidence="4" id="KW-1185">Reference proteome</keyword>
<evidence type="ECO:0000313" key="4">
    <source>
        <dbReference type="Proteomes" id="UP000680865"/>
    </source>
</evidence>
<feature type="transmembrane region" description="Helical" evidence="2">
    <location>
        <begin position="44"/>
        <end position="65"/>
    </location>
</feature>
<dbReference type="EMBL" id="BOQP01000021">
    <property type="protein sequence ID" value="GIM74739.1"/>
    <property type="molecule type" value="Genomic_DNA"/>
</dbReference>
<dbReference type="RefSeq" id="WP_212998903.1">
    <property type="nucleotide sequence ID" value="NZ_BAAATW010000015.1"/>
</dbReference>
<keyword evidence="2" id="KW-1133">Transmembrane helix</keyword>